<reference evidence="1 2" key="1">
    <citation type="journal article" date="2019" name="Int. J. Syst. Evol. Microbiol.">
        <title>The Global Catalogue of Microorganisms (GCM) 10K type strain sequencing project: providing services to taxonomists for standard genome sequencing and annotation.</title>
        <authorList>
            <consortium name="The Broad Institute Genomics Platform"/>
            <consortium name="The Broad Institute Genome Sequencing Center for Infectious Disease"/>
            <person name="Wu L."/>
            <person name="Ma J."/>
        </authorList>
    </citation>
    <scope>NUCLEOTIDE SEQUENCE [LARGE SCALE GENOMIC DNA]</scope>
    <source>
        <strain evidence="1 2">JCM 16013</strain>
    </source>
</reference>
<evidence type="ECO:0008006" key="3">
    <source>
        <dbReference type="Google" id="ProtNLM"/>
    </source>
</evidence>
<accession>A0ABN2T869</accession>
<dbReference type="Gene3D" id="3.40.50.300">
    <property type="entry name" value="P-loop containing nucleotide triphosphate hydrolases"/>
    <property type="match status" value="1"/>
</dbReference>
<gene>
    <name evidence="1" type="ORF">GCM10009838_78990</name>
</gene>
<proteinExistence type="predicted"/>
<protein>
    <recommendedName>
        <fullName evidence="3">ATPase involved in chromosome partitioning-like protein</fullName>
    </recommendedName>
</protein>
<dbReference type="InterPro" id="IPR027417">
    <property type="entry name" value="P-loop_NTPase"/>
</dbReference>
<dbReference type="EMBL" id="BAAAQM010000071">
    <property type="protein sequence ID" value="GAA2001399.1"/>
    <property type="molecule type" value="Genomic_DNA"/>
</dbReference>
<evidence type="ECO:0000313" key="2">
    <source>
        <dbReference type="Proteomes" id="UP001499854"/>
    </source>
</evidence>
<dbReference type="RefSeq" id="WP_344662336.1">
    <property type="nucleotide sequence ID" value="NZ_BAAAQM010000071.1"/>
</dbReference>
<dbReference type="Proteomes" id="UP001499854">
    <property type="component" value="Unassembled WGS sequence"/>
</dbReference>
<sequence>MLVTVGSIKSGSATTTALALGATWPGDATVVVVEADPSGGDVASLFGLEREPSLVSLSAAARARHEVGVLTEHAQALPGGLRVVAAPPGAEQASGAVGLLGRDAGPLWKAAAAAEDLVVIVDVGRLDPGSLAHALVAAADAALLVARPTLNEAHALAARLDGLIGAAEAAGTRLHLVLHGEGYPAEQVSASLAFPVTAHLPHDAKAAAILSGAGRGELRRTALAGAAHRLGTALLAEHTAAQADAATPEMTQVLGMEEVA</sequence>
<dbReference type="SUPFAM" id="SSF52540">
    <property type="entry name" value="P-loop containing nucleoside triphosphate hydrolases"/>
    <property type="match status" value="1"/>
</dbReference>
<keyword evidence="2" id="KW-1185">Reference proteome</keyword>
<evidence type="ECO:0000313" key="1">
    <source>
        <dbReference type="EMBL" id="GAA2001399.1"/>
    </source>
</evidence>
<comment type="caution">
    <text evidence="1">The sequence shown here is derived from an EMBL/GenBank/DDBJ whole genome shotgun (WGS) entry which is preliminary data.</text>
</comment>
<organism evidence="1 2">
    <name type="scientific">Catenulispora subtropica</name>
    <dbReference type="NCBI Taxonomy" id="450798"/>
    <lineage>
        <taxon>Bacteria</taxon>
        <taxon>Bacillati</taxon>
        <taxon>Actinomycetota</taxon>
        <taxon>Actinomycetes</taxon>
        <taxon>Catenulisporales</taxon>
        <taxon>Catenulisporaceae</taxon>
        <taxon>Catenulispora</taxon>
    </lineage>
</organism>
<name>A0ABN2T869_9ACTN</name>